<protein>
    <submittedName>
        <fullName evidence="1">Uncharacterized protein</fullName>
    </submittedName>
</protein>
<dbReference type="EnsemblPlants" id="OMERI06G27090.1">
    <property type="protein sequence ID" value="OMERI06G27090.1"/>
    <property type="gene ID" value="OMERI06G27090"/>
</dbReference>
<name>A0A0E0E680_9ORYZ</name>
<accession>A0A0E0E680</accession>
<proteinExistence type="predicted"/>
<reference evidence="1" key="1">
    <citation type="submission" date="2015-04" db="UniProtKB">
        <authorList>
            <consortium name="EnsemblPlants"/>
        </authorList>
    </citation>
    <scope>IDENTIFICATION</scope>
</reference>
<dbReference type="Proteomes" id="UP000008021">
    <property type="component" value="Chromosome 6"/>
</dbReference>
<sequence>MSADGGASVRCGVGPAAATSLGVVTFLGRCQGMGDGGILDVVTTVVASFSESCLCGVAVDLAAFGHA</sequence>
<reference evidence="1" key="2">
    <citation type="submission" date="2018-05" db="EMBL/GenBank/DDBJ databases">
        <title>OmerRS3 (Oryza meridionalis Reference Sequence Version 3).</title>
        <authorList>
            <person name="Zhang J."/>
            <person name="Kudrna D."/>
            <person name="Lee S."/>
            <person name="Talag J."/>
            <person name="Welchert J."/>
            <person name="Wing R.A."/>
        </authorList>
    </citation>
    <scope>NUCLEOTIDE SEQUENCE [LARGE SCALE GENOMIC DNA]</scope>
    <source>
        <strain evidence="1">cv. OR44</strain>
    </source>
</reference>
<evidence type="ECO:0000313" key="1">
    <source>
        <dbReference type="EnsemblPlants" id="OMERI06G27090.1"/>
    </source>
</evidence>
<dbReference type="HOGENOM" id="CLU_095854_0_1_1"/>
<dbReference type="Gramene" id="OMERI06G27090.1">
    <property type="protein sequence ID" value="OMERI06G27090.1"/>
    <property type="gene ID" value="OMERI06G27090"/>
</dbReference>
<evidence type="ECO:0000313" key="2">
    <source>
        <dbReference type="Proteomes" id="UP000008021"/>
    </source>
</evidence>
<organism evidence="1">
    <name type="scientific">Oryza meridionalis</name>
    <dbReference type="NCBI Taxonomy" id="40149"/>
    <lineage>
        <taxon>Eukaryota</taxon>
        <taxon>Viridiplantae</taxon>
        <taxon>Streptophyta</taxon>
        <taxon>Embryophyta</taxon>
        <taxon>Tracheophyta</taxon>
        <taxon>Spermatophyta</taxon>
        <taxon>Magnoliopsida</taxon>
        <taxon>Liliopsida</taxon>
        <taxon>Poales</taxon>
        <taxon>Poaceae</taxon>
        <taxon>BOP clade</taxon>
        <taxon>Oryzoideae</taxon>
        <taxon>Oryzeae</taxon>
        <taxon>Oryzinae</taxon>
        <taxon>Oryza</taxon>
    </lineage>
</organism>
<keyword evidence="2" id="KW-1185">Reference proteome</keyword>
<dbReference type="AlphaFoldDB" id="A0A0E0E680"/>